<dbReference type="Proteomes" id="UP000529417">
    <property type="component" value="Unassembled WGS sequence"/>
</dbReference>
<name>A0A7Z0KXC0_9RHOB</name>
<evidence type="ECO:0000313" key="3">
    <source>
        <dbReference type="Proteomes" id="UP000529417"/>
    </source>
</evidence>
<feature type="region of interest" description="Disordered" evidence="1">
    <location>
        <begin position="152"/>
        <end position="248"/>
    </location>
</feature>
<gene>
    <name evidence="2" type="ORF">HUK65_00865</name>
</gene>
<feature type="region of interest" description="Disordered" evidence="1">
    <location>
        <begin position="1"/>
        <end position="63"/>
    </location>
</feature>
<organism evidence="2 3">
    <name type="scientific">Rhabdonatronobacter sediminivivens</name>
    <dbReference type="NCBI Taxonomy" id="2743469"/>
    <lineage>
        <taxon>Bacteria</taxon>
        <taxon>Pseudomonadati</taxon>
        <taxon>Pseudomonadota</taxon>
        <taxon>Alphaproteobacteria</taxon>
        <taxon>Rhodobacterales</taxon>
        <taxon>Paracoccaceae</taxon>
        <taxon>Rhabdonatronobacter</taxon>
    </lineage>
</organism>
<reference evidence="2 3" key="1">
    <citation type="journal article" date="2000" name="Arch. Microbiol.">
        <title>Rhodobaca bogoriensis gen. nov. and sp. nov., an alkaliphilic purple nonsulfur bacterium from African Rift Valley soda lakes.</title>
        <authorList>
            <person name="Milford A.D."/>
            <person name="Achenbach L.A."/>
            <person name="Jung D.O."/>
            <person name="Madigan M.T."/>
        </authorList>
    </citation>
    <scope>NUCLEOTIDE SEQUENCE [LARGE SCALE GENOMIC DNA]</scope>
    <source>
        <strain evidence="2 3">2376</strain>
    </source>
</reference>
<feature type="compositionally biased region" description="Low complexity" evidence="1">
    <location>
        <begin position="27"/>
        <end position="46"/>
    </location>
</feature>
<sequence>MPRRPHDDPREDGFFSRWSRRKRSEDANAAEAEAEAPPVSDPSSDAAPPPEPAADPRRVPITPEDLAALPKVEDLVPGADIRGFLRPGVPATLKNAALRRMWLLTPAIRDHADPAVDYAWDWNTPGGVPGDGLAATPERAAEMLRALREVPRNASAPEVTAGQDDALPDATPVNARPQVESRPEPHPGPHPEPQPERHEPAPAPEPTPKIAPTPSGASVPGTEPAGEKASSAGVRGPDRARHGGARPT</sequence>
<dbReference type="Pfam" id="PF11748">
    <property type="entry name" value="DUF3306"/>
    <property type="match status" value="1"/>
</dbReference>
<proteinExistence type="predicted"/>
<evidence type="ECO:0000313" key="2">
    <source>
        <dbReference type="EMBL" id="NYS23526.1"/>
    </source>
</evidence>
<dbReference type="RefSeq" id="WP_179904224.1">
    <property type="nucleotide sequence ID" value="NZ_JACBXS010000001.1"/>
</dbReference>
<keyword evidence="3" id="KW-1185">Reference proteome</keyword>
<protein>
    <submittedName>
        <fullName evidence="2">DUF3306 domain-containing protein</fullName>
    </submittedName>
</protein>
<dbReference type="AlphaFoldDB" id="A0A7Z0KXC0"/>
<dbReference type="InterPro" id="IPR021735">
    <property type="entry name" value="DUF3306"/>
</dbReference>
<dbReference type="EMBL" id="JACBXS010000001">
    <property type="protein sequence ID" value="NYS23526.1"/>
    <property type="molecule type" value="Genomic_DNA"/>
</dbReference>
<feature type="compositionally biased region" description="Basic and acidic residues" evidence="1">
    <location>
        <begin position="1"/>
        <end position="14"/>
    </location>
</feature>
<feature type="compositionally biased region" description="Pro residues" evidence="1">
    <location>
        <begin position="201"/>
        <end position="211"/>
    </location>
</feature>
<feature type="compositionally biased region" description="Basic and acidic residues" evidence="1">
    <location>
        <begin position="179"/>
        <end position="200"/>
    </location>
</feature>
<accession>A0A7Z0KXC0</accession>
<comment type="caution">
    <text evidence="2">The sequence shown here is derived from an EMBL/GenBank/DDBJ whole genome shotgun (WGS) entry which is preliminary data.</text>
</comment>
<evidence type="ECO:0000256" key="1">
    <source>
        <dbReference type="SAM" id="MobiDB-lite"/>
    </source>
</evidence>